<organism evidence="1">
    <name type="scientific">viral metagenome</name>
    <dbReference type="NCBI Taxonomy" id="1070528"/>
    <lineage>
        <taxon>unclassified sequences</taxon>
        <taxon>metagenomes</taxon>
        <taxon>organismal metagenomes</taxon>
    </lineage>
</organism>
<evidence type="ECO:0000313" key="1">
    <source>
        <dbReference type="EMBL" id="QHS90473.1"/>
    </source>
</evidence>
<accession>A0A6C0BGI1</accession>
<reference evidence="1" key="1">
    <citation type="journal article" date="2020" name="Nature">
        <title>Giant virus diversity and host interactions through global metagenomics.</title>
        <authorList>
            <person name="Schulz F."/>
            <person name="Roux S."/>
            <person name="Paez-Espino D."/>
            <person name="Jungbluth S."/>
            <person name="Walsh D.A."/>
            <person name="Denef V.J."/>
            <person name="McMahon K.D."/>
            <person name="Konstantinidis K.T."/>
            <person name="Eloe-Fadrosh E.A."/>
            <person name="Kyrpides N.C."/>
            <person name="Woyke T."/>
        </authorList>
    </citation>
    <scope>NUCLEOTIDE SEQUENCE</scope>
    <source>
        <strain evidence="1">GVMAG-M-3300010354-11</strain>
    </source>
</reference>
<dbReference type="InterPro" id="IPR036910">
    <property type="entry name" value="HMG_box_dom_sf"/>
</dbReference>
<dbReference type="EMBL" id="MN739140">
    <property type="protein sequence ID" value="QHS90473.1"/>
    <property type="molecule type" value="Genomic_DNA"/>
</dbReference>
<protein>
    <submittedName>
        <fullName evidence="1">Uncharacterized protein</fullName>
    </submittedName>
</protein>
<dbReference type="SUPFAM" id="SSF47095">
    <property type="entry name" value="HMG-box"/>
    <property type="match status" value="1"/>
</dbReference>
<dbReference type="AlphaFoldDB" id="A0A6C0BGI1"/>
<proteinExistence type="predicted"/>
<name>A0A6C0BGI1_9ZZZZ</name>
<sequence length="106" mass="12461">MKHTMVHVAISQALYDSQLQTVNMIKNYVGCKDIDHKHIFLSILDDFYNNIKSTKGTLKKKKEPSEFNLFIRDKINEYKVIHPEYNGHELMRKAITAWKQANPKNI</sequence>